<dbReference type="Pfam" id="PF01527">
    <property type="entry name" value="HTH_Tnp_1"/>
    <property type="match status" value="1"/>
</dbReference>
<dbReference type="Proteomes" id="UP000749471">
    <property type="component" value="Unassembled WGS sequence"/>
</dbReference>
<evidence type="ECO:0000259" key="3">
    <source>
        <dbReference type="PROSITE" id="PS50994"/>
    </source>
</evidence>
<dbReference type="RefSeq" id="WP_216515736.1">
    <property type="nucleotide sequence ID" value="NZ_JAHLPM010000001.1"/>
</dbReference>
<gene>
    <name evidence="4" type="ORF">KQI42_00625</name>
</gene>
<keyword evidence="2" id="KW-0175">Coiled coil</keyword>
<organism evidence="4 5">
    <name type="scientific">Tissierella simiarum</name>
    <dbReference type="NCBI Taxonomy" id="2841534"/>
    <lineage>
        <taxon>Bacteria</taxon>
        <taxon>Bacillati</taxon>
        <taxon>Bacillota</taxon>
        <taxon>Tissierellia</taxon>
        <taxon>Tissierellales</taxon>
        <taxon>Tissierellaceae</taxon>
        <taxon>Tissierella</taxon>
    </lineage>
</organism>
<sequence length="377" mass="43934">MSKRYTEEYKNTIIELYNSGKTLAELNGEYGLPKSTIMTWVKKTKPIALDNNKVITQADYQAMLKKMARIEEENEILKKANDHICKEVSSIYKFITDNKDIHDIKLMCKVLKVSRSSYYKYLNKKESKRSLESRFLEEQILNIYEASKCRYGAPKIHQKLQNKNIIISLKRTQRLMNKLGIKSIVCKKFRPFSSKSKVESRENILNRDFSTTSINQKWVTDITYIHTIKDGWCYLASVMDLNSRKIVGYSMSKNIDTTLAIKALKNAYKLQNPNKGLILHSDLGSQYISHEFGEYVKALKITHSFSGKGNPYDNACMESFHSVLKKEEVNLVKYLNFDAARLAIFEYIESWYNRERIHSSIGYITPQEWEDNIKRVA</sequence>
<dbReference type="PANTHER" id="PTHR46889">
    <property type="entry name" value="TRANSPOSASE INSF FOR INSERTION SEQUENCE IS3B-RELATED"/>
    <property type="match status" value="1"/>
</dbReference>
<feature type="coiled-coil region" evidence="2">
    <location>
        <begin position="60"/>
        <end position="87"/>
    </location>
</feature>
<dbReference type="Pfam" id="PF00665">
    <property type="entry name" value="rve"/>
    <property type="match status" value="1"/>
</dbReference>
<dbReference type="Pfam" id="PF13333">
    <property type="entry name" value="rve_2"/>
    <property type="match status" value="1"/>
</dbReference>
<dbReference type="InterPro" id="IPR050900">
    <property type="entry name" value="Transposase_IS3/IS150/IS904"/>
</dbReference>
<proteinExistence type="predicted"/>
<dbReference type="NCBIfam" id="NF033516">
    <property type="entry name" value="transpos_IS3"/>
    <property type="match status" value="1"/>
</dbReference>
<dbReference type="PROSITE" id="PS50994">
    <property type="entry name" value="INTEGRASE"/>
    <property type="match status" value="1"/>
</dbReference>
<dbReference type="PANTHER" id="PTHR46889:SF7">
    <property type="entry name" value="TRANSPOSASE FOR INSERTION SEQUENCE ELEMENT IS904"/>
    <property type="match status" value="1"/>
</dbReference>
<reference evidence="4 5" key="1">
    <citation type="submission" date="2021-06" db="EMBL/GenBank/DDBJ databases">
        <authorList>
            <person name="Sun Q."/>
            <person name="Li D."/>
        </authorList>
    </citation>
    <scope>NUCLEOTIDE SEQUENCE [LARGE SCALE GENOMIC DNA]</scope>
    <source>
        <strain evidence="4 5">MSJ-40</strain>
    </source>
</reference>
<dbReference type="InterPro" id="IPR001584">
    <property type="entry name" value="Integrase_cat-core"/>
</dbReference>
<evidence type="ECO:0000313" key="4">
    <source>
        <dbReference type="EMBL" id="MBU5436487.1"/>
    </source>
</evidence>
<dbReference type="InterPro" id="IPR048020">
    <property type="entry name" value="Transpos_IS3"/>
</dbReference>
<comment type="function">
    <text evidence="1">Involved in the transposition of the insertion sequence.</text>
</comment>
<dbReference type="InterPro" id="IPR025948">
    <property type="entry name" value="HTH-like_dom"/>
</dbReference>
<evidence type="ECO:0000256" key="2">
    <source>
        <dbReference type="SAM" id="Coils"/>
    </source>
</evidence>
<evidence type="ECO:0000256" key="1">
    <source>
        <dbReference type="ARBA" id="ARBA00002286"/>
    </source>
</evidence>
<dbReference type="Pfam" id="PF13276">
    <property type="entry name" value="HTH_21"/>
    <property type="match status" value="1"/>
</dbReference>
<dbReference type="InterPro" id="IPR002514">
    <property type="entry name" value="Transposase_8"/>
</dbReference>
<keyword evidence="5" id="KW-1185">Reference proteome</keyword>
<protein>
    <submittedName>
        <fullName evidence="4">IS3 family transposase</fullName>
    </submittedName>
</protein>
<dbReference type="EMBL" id="JAHLPM010000001">
    <property type="protein sequence ID" value="MBU5436487.1"/>
    <property type="molecule type" value="Genomic_DNA"/>
</dbReference>
<comment type="caution">
    <text evidence="4">The sequence shown here is derived from an EMBL/GenBank/DDBJ whole genome shotgun (WGS) entry which is preliminary data.</text>
</comment>
<evidence type="ECO:0000313" key="5">
    <source>
        <dbReference type="Proteomes" id="UP000749471"/>
    </source>
</evidence>
<name>A0ABS6E0R7_9FIRM</name>
<accession>A0ABS6E0R7</accession>
<feature type="domain" description="Integrase catalytic" evidence="3">
    <location>
        <begin position="209"/>
        <end position="374"/>
    </location>
</feature>